<dbReference type="Gramene" id="ONI29831">
    <property type="protein sequence ID" value="ONI29831"/>
    <property type="gene ID" value="PRUPE_1G216400"/>
</dbReference>
<dbReference type="PANTHER" id="PTHR33240:SF8">
    <property type="entry name" value="OS03G0439900 PROTEIN"/>
    <property type="match status" value="1"/>
</dbReference>
<reference evidence="3 4" key="1">
    <citation type="journal article" date="2013" name="Nat. Genet.">
        <title>The high-quality draft genome of peach (Prunus persica) identifies unique patterns of genetic diversity, domestication and genome evolution.</title>
        <authorList>
            <consortium name="International Peach Genome Initiative"/>
            <person name="Verde I."/>
            <person name="Abbott A.G."/>
            <person name="Scalabrin S."/>
            <person name="Jung S."/>
            <person name="Shu S."/>
            <person name="Marroni F."/>
            <person name="Zhebentyayeva T."/>
            <person name="Dettori M.T."/>
            <person name="Grimwood J."/>
            <person name="Cattonaro F."/>
            <person name="Zuccolo A."/>
            <person name="Rossini L."/>
            <person name="Jenkins J."/>
            <person name="Vendramin E."/>
            <person name="Meisel L.A."/>
            <person name="Decroocq V."/>
            <person name="Sosinski B."/>
            <person name="Prochnik S."/>
            <person name="Mitros T."/>
            <person name="Policriti A."/>
            <person name="Cipriani G."/>
            <person name="Dondini L."/>
            <person name="Ficklin S."/>
            <person name="Goodstein D.M."/>
            <person name="Xuan P."/>
            <person name="Del Fabbro C."/>
            <person name="Aramini V."/>
            <person name="Copetti D."/>
            <person name="Gonzalez S."/>
            <person name="Horner D.S."/>
            <person name="Falchi R."/>
            <person name="Lucas S."/>
            <person name="Mica E."/>
            <person name="Maldonado J."/>
            <person name="Lazzari B."/>
            <person name="Bielenberg D."/>
            <person name="Pirona R."/>
            <person name="Miculan M."/>
            <person name="Barakat A."/>
            <person name="Testolin R."/>
            <person name="Stella A."/>
            <person name="Tartarini S."/>
            <person name="Tonutti P."/>
            <person name="Arus P."/>
            <person name="Orellana A."/>
            <person name="Wells C."/>
            <person name="Main D."/>
            <person name="Vizzotto G."/>
            <person name="Silva H."/>
            <person name="Salamini F."/>
            <person name="Schmutz J."/>
            <person name="Morgante M."/>
            <person name="Rokhsar D.S."/>
        </authorList>
    </citation>
    <scope>NUCLEOTIDE SEQUENCE [LARGE SCALE GENOMIC DNA]</scope>
    <source>
        <strain evidence="4">cv. Nemared</strain>
    </source>
</reference>
<evidence type="ECO:0000256" key="1">
    <source>
        <dbReference type="SAM" id="Phobius"/>
    </source>
</evidence>
<keyword evidence="2" id="KW-0732">Signal</keyword>
<dbReference type="Proteomes" id="UP000006882">
    <property type="component" value="Chromosome G1"/>
</dbReference>
<keyword evidence="1" id="KW-1133">Transmembrane helix</keyword>
<accession>A0A251R167</accession>
<dbReference type="eggNOG" id="KOG0017">
    <property type="taxonomic scope" value="Eukaryota"/>
</dbReference>
<dbReference type="PANTHER" id="PTHR33240">
    <property type="entry name" value="OS08G0508500 PROTEIN"/>
    <property type="match status" value="1"/>
</dbReference>
<dbReference type="OrthoDB" id="1726519at2759"/>
<gene>
    <name evidence="3" type="ORF">PRUPE_1G216400</name>
</gene>
<dbReference type="SMR" id="A0A251R167"/>
<evidence type="ECO:0000313" key="3">
    <source>
        <dbReference type="EMBL" id="ONI29831.1"/>
    </source>
</evidence>
<keyword evidence="1" id="KW-0812">Transmembrane</keyword>
<feature type="transmembrane region" description="Helical" evidence="1">
    <location>
        <begin position="209"/>
        <end position="228"/>
    </location>
</feature>
<dbReference type="AlphaFoldDB" id="A0A251R167"/>
<sequence>MKRKAKTLVFLLTLSLFLCKLPGLHGKQSDNDGPQSNTITFTDEDLRGIEVPHNDRLVVSMTVANSTRLDKILVANGASANVLFFHSLKRLGFTERDVEKVEIPRDYVDPKSFLGIIALPVTIGDEPRSSTVMVDFWVHASYSFAAYDAIFGIPGLSALRGVSSTYHLLLRFPTEAGIGQVRGDQLLARKLVKKLLQMQVKAGDVDTHLNWLVALIPLLIMVFARGNVHPLL</sequence>
<feature type="signal peptide" evidence="2">
    <location>
        <begin position="1"/>
        <end position="26"/>
    </location>
</feature>
<evidence type="ECO:0000313" key="4">
    <source>
        <dbReference type="Proteomes" id="UP000006882"/>
    </source>
</evidence>
<keyword evidence="4" id="KW-1185">Reference proteome</keyword>
<proteinExistence type="predicted"/>
<protein>
    <submittedName>
        <fullName evidence="3">Uncharacterized protein</fullName>
    </submittedName>
</protein>
<name>A0A251R167_PRUPE</name>
<organism evidence="3 4">
    <name type="scientific">Prunus persica</name>
    <name type="common">Peach</name>
    <name type="synonym">Amygdalus persica</name>
    <dbReference type="NCBI Taxonomy" id="3760"/>
    <lineage>
        <taxon>Eukaryota</taxon>
        <taxon>Viridiplantae</taxon>
        <taxon>Streptophyta</taxon>
        <taxon>Embryophyta</taxon>
        <taxon>Tracheophyta</taxon>
        <taxon>Spermatophyta</taxon>
        <taxon>Magnoliopsida</taxon>
        <taxon>eudicotyledons</taxon>
        <taxon>Gunneridae</taxon>
        <taxon>Pentapetalae</taxon>
        <taxon>rosids</taxon>
        <taxon>fabids</taxon>
        <taxon>Rosales</taxon>
        <taxon>Rosaceae</taxon>
        <taxon>Amygdaloideae</taxon>
        <taxon>Amygdaleae</taxon>
        <taxon>Prunus</taxon>
    </lineage>
</organism>
<dbReference type="EMBL" id="CM007651">
    <property type="protein sequence ID" value="ONI29831.1"/>
    <property type="molecule type" value="Genomic_DNA"/>
</dbReference>
<keyword evidence="1" id="KW-0472">Membrane</keyword>
<evidence type="ECO:0000256" key="2">
    <source>
        <dbReference type="SAM" id="SignalP"/>
    </source>
</evidence>
<feature type="chain" id="PRO_5012648465" evidence="2">
    <location>
        <begin position="27"/>
        <end position="232"/>
    </location>
</feature>